<reference evidence="2 4" key="1">
    <citation type="journal article" date="2012" name="Nature">
        <title>Algal genomes reveal evolutionary mosaicism and the fate of nucleomorphs.</title>
        <authorList>
            <consortium name="DOE Joint Genome Institute"/>
            <person name="Curtis B.A."/>
            <person name="Tanifuji G."/>
            <person name="Burki F."/>
            <person name="Gruber A."/>
            <person name="Irimia M."/>
            <person name="Maruyama S."/>
            <person name="Arias M.C."/>
            <person name="Ball S.G."/>
            <person name="Gile G.H."/>
            <person name="Hirakawa Y."/>
            <person name="Hopkins J.F."/>
            <person name="Kuo A."/>
            <person name="Rensing S.A."/>
            <person name="Schmutz J."/>
            <person name="Symeonidi A."/>
            <person name="Elias M."/>
            <person name="Eveleigh R.J."/>
            <person name="Herman E.K."/>
            <person name="Klute M.J."/>
            <person name="Nakayama T."/>
            <person name="Obornik M."/>
            <person name="Reyes-Prieto A."/>
            <person name="Armbrust E.V."/>
            <person name="Aves S.J."/>
            <person name="Beiko R.G."/>
            <person name="Coutinho P."/>
            <person name="Dacks J.B."/>
            <person name="Durnford D.G."/>
            <person name="Fast N.M."/>
            <person name="Green B.R."/>
            <person name="Grisdale C.J."/>
            <person name="Hempel F."/>
            <person name="Henrissat B."/>
            <person name="Hoppner M.P."/>
            <person name="Ishida K."/>
            <person name="Kim E."/>
            <person name="Koreny L."/>
            <person name="Kroth P.G."/>
            <person name="Liu Y."/>
            <person name="Malik S.B."/>
            <person name="Maier U.G."/>
            <person name="McRose D."/>
            <person name="Mock T."/>
            <person name="Neilson J.A."/>
            <person name="Onodera N.T."/>
            <person name="Poole A.M."/>
            <person name="Pritham E.J."/>
            <person name="Richards T.A."/>
            <person name="Rocap G."/>
            <person name="Roy S.W."/>
            <person name="Sarai C."/>
            <person name="Schaack S."/>
            <person name="Shirato S."/>
            <person name="Slamovits C.H."/>
            <person name="Spencer D.F."/>
            <person name="Suzuki S."/>
            <person name="Worden A.Z."/>
            <person name="Zauner S."/>
            <person name="Barry K."/>
            <person name="Bell C."/>
            <person name="Bharti A.K."/>
            <person name="Crow J.A."/>
            <person name="Grimwood J."/>
            <person name="Kramer R."/>
            <person name="Lindquist E."/>
            <person name="Lucas S."/>
            <person name="Salamov A."/>
            <person name="McFadden G.I."/>
            <person name="Lane C.E."/>
            <person name="Keeling P.J."/>
            <person name="Gray M.W."/>
            <person name="Grigoriev I.V."/>
            <person name="Archibald J.M."/>
        </authorList>
    </citation>
    <scope>NUCLEOTIDE SEQUENCE</scope>
    <source>
        <strain evidence="2 4">CCMP2712</strain>
    </source>
</reference>
<dbReference type="EnsemblProtists" id="EKX35144">
    <property type="protein sequence ID" value="EKX35144"/>
    <property type="gene ID" value="GUITHDRAFT_118691"/>
</dbReference>
<protein>
    <submittedName>
        <fullName evidence="2 3">Uncharacterized protein</fullName>
    </submittedName>
</protein>
<evidence type="ECO:0000313" key="3">
    <source>
        <dbReference type="EnsemblProtists" id="EKX35144"/>
    </source>
</evidence>
<dbReference type="RefSeq" id="XP_005822124.1">
    <property type="nucleotide sequence ID" value="XM_005822067.1"/>
</dbReference>
<evidence type="ECO:0000313" key="4">
    <source>
        <dbReference type="Proteomes" id="UP000011087"/>
    </source>
</evidence>
<dbReference type="HOGENOM" id="CLU_2255313_0_0_1"/>
<feature type="region of interest" description="Disordered" evidence="1">
    <location>
        <begin position="1"/>
        <end position="34"/>
    </location>
</feature>
<evidence type="ECO:0000313" key="2">
    <source>
        <dbReference type="EMBL" id="EKX35144.1"/>
    </source>
</evidence>
<name>L1IGT9_GUITC</name>
<dbReference type="AlphaFoldDB" id="L1IGT9"/>
<evidence type="ECO:0000256" key="1">
    <source>
        <dbReference type="SAM" id="MobiDB-lite"/>
    </source>
</evidence>
<dbReference type="EMBL" id="JH993096">
    <property type="protein sequence ID" value="EKX35144.1"/>
    <property type="molecule type" value="Genomic_DNA"/>
</dbReference>
<gene>
    <name evidence="2" type="ORF">GUITHDRAFT_118691</name>
</gene>
<sequence length="104" mass="11954">MIVASRPKFQQENPKEPIQDRGYGNNNENPHKDGFHDVIKKSRGIFVPVTHYVALARLVPYSFYGEFGKAFFCILIHFLQASGNFRIHGISDNDQHETFVSMLK</sequence>
<accession>L1IGT9</accession>
<dbReference type="GeneID" id="17291852"/>
<keyword evidence="4" id="KW-1185">Reference proteome</keyword>
<reference evidence="4" key="2">
    <citation type="submission" date="2012-11" db="EMBL/GenBank/DDBJ databases">
        <authorList>
            <person name="Kuo A."/>
            <person name="Curtis B.A."/>
            <person name="Tanifuji G."/>
            <person name="Burki F."/>
            <person name="Gruber A."/>
            <person name="Irimia M."/>
            <person name="Maruyama S."/>
            <person name="Arias M.C."/>
            <person name="Ball S.G."/>
            <person name="Gile G.H."/>
            <person name="Hirakawa Y."/>
            <person name="Hopkins J.F."/>
            <person name="Rensing S.A."/>
            <person name="Schmutz J."/>
            <person name="Symeonidi A."/>
            <person name="Elias M."/>
            <person name="Eveleigh R.J."/>
            <person name="Herman E.K."/>
            <person name="Klute M.J."/>
            <person name="Nakayama T."/>
            <person name="Obornik M."/>
            <person name="Reyes-Prieto A."/>
            <person name="Armbrust E.V."/>
            <person name="Aves S.J."/>
            <person name="Beiko R.G."/>
            <person name="Coutinho P."/>
            <person name="Dacks J.B."/>
            <person name="Durnford D.G."/>
            <person name="Fast N.M."/>
            <person name="Green B.R."/>
            <person name="Grisdale C."/>
            <person name="Hempe F."/>
            <person name="Henrissat B."/>
            <person name="Hoppner M.P."/>
            <person name="Ishida K.-I."/>
            <person name="Kim E."/>
            <person name="Koreny L."/>
            <person name="Kroth P.G."/>
            <person name="Liu Y."/>
            <person name="Malik S.-B."/>
            <person name="Maier U.G."/>
            <person name="McRose D."/>
            <person name="Mock T."/>
            <person name="Neilson J.A."/>
            <person name="Onodera N.T."/>
            <person name="Poole A.M."/>
            <person name="Pritham E.J."/>
            <person name="Richards T.A."/>
            <person name="Rocap G."/>
            <person name="Roy S.W."/>
            <person name="Sarai C."/>
            <person name="Schaack S."/>
            <person name="Shirato S."/>
            <person name="Slamovits C.H."/>
            <person name="Spencer D.F."/>
            <person name="Suzuki S."/>
            <person name="Worden A.Z."/>
            <person name="Zauner S."/>
            <person name="Barry K."/>
            <person name="Bell C."/>
            <person name="Bharti A.K."/>
            <person name="Crow J.A."/>
            <person name="Grimwood J."/>
            <person name="Kramer R."/>
            <person name="Lindquist E."/>
            <person name="Lucas S."/>
            <person name="Salamov A."/>
            <person name="McFadden G.I."/>
            <person name="Lane C.E."/>
            <person name="Keeling P.J."/>
            <person name="Gray M.W."/>
            <person name="Grigoriev I.V."/>
            <person name="Archibald J.M."/>
        </authorList>
    </citation>
    <scope>NUCLEOTIDE SEQUENCE</scope>
    <source>
        <strain evidence="4">CCMP2712</strain>
    </source>
</reference>
<dbReference type="PaxDb" id="55529-EKX35144"/>
<reference evidence="3" key="3">
    <citation type="submission" date="2015-06" db="UniProtKB">
        <authorList>
            <consortium name="EnsemblProtists"/>
        </authorList>
    </citation>
    <scope>IDENTIFICATION</scope>
</reference>
<dbReference type="KEGG" id="gtt:GUITHDRAFT_118691"/>
<dbReference type="Proteomes" id="UP000011087">
    <property type="component" value="Unassembled WGS sequence"/>
</dbReference>
<proteinExistence type="predicted"/>
<organism evidence="2">
    <name type="scientific">Guillardia theta (strain CCMP2712)</name>
    <name type="common">Cryptophyte</name>
    <dbReference type="NCBI Taxonomy" id="905079"/>
    <lineage>
        <taxon>Eukaryota</taxon>
        <taxon>Cryptophyceae</taxon>
        <taxon>Pyrenomonadales</taxon>
        <taxon>Geminigeraceae</taxon>
        <taxon>Guillardia</taxon>
    </lineage>
</organism>